<comment type="caution">
    <text evidence="1">The sequence shown here is derived from an EMBL/GenBank/DDBJ whole genome shotgun (WGS) entry which is preliminary data.</text>
</comment>
<name>A0A0F9J9A2_9ZZZZ</name>
<proteinExistence type="predicted"/>
<evidence type="ECO:0000313" key="1">
    <source>
        <dbReference type="EMBL" id="KKM47636.1"/>
    </source>
</evidence>
<dbReference type="EMBL" id="LAZR01012009">
    <property type="protein sequence ID" value="KKM47636.1"/>
    <property type="molecule type" value="Genomic_DNA"/>
</dbReference>
<reference evidence="1" key="1">
    <citation type="journal article" date="2015" name="Nature">
        <title>Complex archaea that bridge the gap between prokaryotes and eukaryotes.</title>
        <authorList>
            <person name="Spang A."/>
            <person name="Saw J.H."/>
            <person name="Jorgensen S.L."/>
            <person name="Zaremba-Niedzwiedzka K."/>
            <person name="Martijn J."/>
            <person name="Lind A.E."/>
            <person name="van Eijk R."/>
            <person name="Schleper C."/>
            <person name="Guy L."/>
            <person name="Ettema T.J."/>
        </authorList>
    </citation>
    <scope>NUCLEOTIDE SEQUENCE</scope>
</reference>
<protein>
    <submittedName>
        <fullName evidence="1">Uncharacterized protein</fullName>
    </submittedName>
</protein>
<dbReference type="PROSITE" id="PS51257">
    <property type="entry name" value="PROKAR_LIPOPROTEIN"/>
    <property type="match status" value="1"/>
</dbReference>
<organism evidence="1">
    <name type="scientific">marine sediment metagenome</name>
    <dbReference type="NCBI Taxonomy" id="412755"/>
    <lineage>
        <taxon>unclassified sequences</taxon>
        <taxon>metagenomes</taxon>
        <taxon>ecological metagenomes</taxon>
    </lineage>
</organism>
<accession>A0A0F9J9A2</accession>
<sequence>MRYLIPTLLLLSILVVGCKGAEKQYTYTGQIVKVVTEEEKSVQKVLFKGDVQYTSFYHTDSLEFGKCYTITSWKPDLTWENNKTHVEEIECPEL</sequence>
<gene>
    <name evidence="1" type="ORF">LCGC14_1558390</name>
</gene>
<dbReference type="AlphaFoldDB" id="A0A0F9J9A2"/>